<keyword evidence="2 3" id="KW-0378">Hydrolase</keyword>
<comment type="caution">
    <text evidence="5">The sequence shown here is derived from an EMBL/GenBank/DDBJ whole genome shotgun (WGS) entry which is preliminary data.</text>
</comment>
<dbReference type="Proteomes" id="UP001300383">
    <property type="component" value="Unassembled WGS sequence"/>
</dbReference>
<dbReference type="RefSeq" id="WP_283230472.1">
    <property type="nucleotide sequence ID" value="NZ_JASGBQ010000006.1"/>
</dbReference>
<dbReference type="PROSITE" id="PS00893">
    <property type="entry name" value="NUDIX_BOX"/>
    <property type="match status" value="1"/>
</dbReference>
<reference evidence="5 6" key="1">
    <citation type="submission" date="2023-05" db="EMBL/GenBank/DDBJ databases">
        <title>[ruminococcus] sp. nov., isolated from a pig farm feces dump.</title>
        <authorList>
            <person name="Chang Y.-H."/>
        </authorList>
    </citation>
    <scope>NUCLEOTIDE SEQUENCE [LARGE SCALE GENOMIC DNA]</scope>
    <source>
        <strain evidence="5 6">YH-rum2234</strain>
    </source>
</reference>
<evidence type="ECO:0000259" key="4">
    <source>
        <dbReference type="PROSITE" id="PS51462"/>
    </source>
</evidence>
<dbReference type="PRINTS" id="PR00502">
    <property type="entry name" value="NUDIXFAMILY"/>
</dbReference>
<proteinExistence type="inferred from homology"/>
<evidence type="ECO:0000256" key="3">
    <source>
        <dbReference type="RuleBase" id="RU003476"/>
    </source>
</evidence>
<feature type="domain" description="Nudix hydrolase" evidence="4">
    <location>
        <begin position="1"/>
        <end position="142"/>
    </location>
</feature>
<dbReference type="InterPro" id="IPR020476">
    <property type="entry name" value="Nudix_hydrolase"/>
</dbReference>
<keyword evidence="6" id="KW-1185">Reference proteome</keyword>
<name>A0AAP4B8K6_9FIRM</name>
<protein>
    <submittedName>
        <fullName evidence="5">NUDIX domain-containing protein</fullName>
    </submittedName>
</protein>
<dbReference type="EMBL" id="JASGBQ010000006">
    <property type="protein sequence ID" value="MDI9241966.1"/>
    <property type="molecule type" value="Genomic_DNA"/>
</dbReference>
<dbReference type="InterPro" id="IPR000086">
    <property type="entry name" value="NUDIX_hydrolase_dom"/>
</dbReference>
<gene>
    <name evidence="5" type="ORF">QJ036_05660</name>
</gene>
<evidence type="ECO:0000313" key="5">
    <source>
        <dbReference type="EMBL" id="MDI9241966.1"/>
    </source>
</evidence>
<dbReference type="Gene3D" id="3.90.79.10">
    <property type="entry name" value="Nucleoside Triphosphate Pyrophosphohydrolase"/>
    <property type="match status" value="1"/>
</dbReference>
<dbReference type="AlphaFoldDB" id="A0AAP4B8K6"/>
<sequence length="157" mass="18042">MKFEIFPFNTFQSYFSADVMALYKGKWLFCMHKERTAWEHPSGWIEEGETPLEAAKRELYEETGAVAFDIEPLCDYFIDGELGGYHYNGNGQVYFAIVHALEEIPSNSEMGKIGLFDSLPDELTYPILRDCFEIAVQKKQSKFLMYGDTDSFSPALE</sequence>
<evidence type="ECO:0000313" key="6">
    <source>
        <dbReference type="Proteomes" id="UP001300383"/>
    </source>
</evidence>
<dbReference type="Pfam" id="PF00293">
    <property type="entry name" value="NUDIX"/>
    <property type="match status" value="1"/>
</dbReference>
<dbReference type="SUPFAM" id="SSF55811">
    <property type="entry name" value="Nudix"/>
    <property type="match status" value="1"/>
</dbReference>
<dbReference type="PANTHER" id="PTHR43736:SF1">
    <property type="entry name" value="DIHYDRONEOPTERIN TRIPHOSPHATE DIPHOSPHATASE"/>
    <property type="match status" value="1"/>
</dbReference>
<dbReference type="PROSITE" id="PS51462">
    <property type="entry name" value="NUDIX"/>
    <property type="match status" value="1"/>
</dbReference>
<dbReference type="InterPro" id="IPR015797">
    <property type="entry name" value="NUDIX_hydrolase-like_dom_sf"/>
</dbReference>
<dbReference type="GO" id="GO:0016787">
    <property type="term" value="F:hydrolase activity"/>
    <property type="evidence" value="ECO:0007669"/>
    <property type="project" value="UniProtKB-KW"/>
</dbReference>
<dbReference type="InterPro" id="IPR020084">
    <property type="entry name" value="NUDIX_hydrolase_CS"/>
</dbReference>
<dbReference type="CDD" id="cd04665">
    <property type="entry name" value="NUDIX_RppH"/>
    <property type="match status" value="1"/>
</dbReference>
<dbReference type="InterPro" id="IPR014078">
    <property type="entry name" value="Nudix_YtkD"/>
</dbReference>
<evidence type="ECO:0000256" key="1">
    <source>
        <dbReference type="ARBA" id="ARBA00005582"/>
    </source>
</evidence>
<evidence type="ECO:0000256" key="2">
    <source>
        <dbReference type="ARBA" id="ARBA00022801"/>
    </source>
</evidence>
<organism evidence="5 6">
    <name type="scientific">Fusibacillus kribbianus</name>
    <dbReference type="NCBI Taxonomy" id="3044208"/>
    <lineage>
        <taxon>Bacteria</taxon>
        <taxon>Bacillati</taxon>
        <taxon>Bacillota</taxon>
        <taxon>Clostridia</taxon>
        <taxon>Lachnospirales</taxon>
        <taxon>Lachnospiraceae</taxon>
        <taxon>Fusibacillus</taxon>
    </lineage>
</organism>
<accession>A0AAP4B8K6</accession>
<dbReference type="PANTHER" id="PTHR43736">
    <property type="entry name" value="ADP-RIBOSE PYROPHOSPHATASE"/>
    <property type="match status" value="1"/>
</dbReference>
<comment type="similarity">
    <text evidence="1 3">Belongs to the Nudix hydrolase family.</text>
</comment>